<proteinExistence type="predicted"/>
<keyword evidence="5" id="KW-0732">Signal</keyword>
<dbReference type="SUPFAM" id="SSF52833">
    <property type="entry name" value="Thioredoxin-like"/>
    <property type="match status" value="1"/>
</dbReference>
<keyword evidence="4" id="KW-0676">Redox-active center</keyword>
<feature type="chain" id="PRO_5044231503" evidence="5">
    <location>
        <begin position="22"/>
        <end position="164"/>
    </location>
</feature>
<dbReference type="Gene3D" id="3.40.30.10">
    <property type="entry name" value="Glutaredoxin"/>
    <property type="match status" value="1"/>
</dbReference>
<feature type="domain" description="Thioredoxin" evidence="6">
    <location>
        <begin position="22"/>
        <end position="164"/>
    </location>
</feature>
<dbReference type="GO" id="GO:0030313">
    <property type="term" value="C:cell envelope"/>
    <property type="evidence" value="ECO:0007669"/>
    <property type="project" value="UniProtKB-SubCell"/>
</dbReference>
<keyword evidence="2" id="KW-0201">Cytochrome c-type biogenesis</keyword>
<dbReference type="EMBL" id="CP165625">
    <property type="protein sequence ID" value="XDU96536.1"/>
    <property type="molecule type" value="Genomic_DNA"/>
</dbReference>
<dbReference type="InterPro" id="IPR013766">
    <property type="entry name" value="Thioredoxin_domain"/>
</dbReference>
<dbReference type="Pfam" id="PF13905">
    <property type="entry name" value="Thioredoxin_8"/>
    <property type="match status" value="1"/>
</dbReference>
<evidence type="ECO:0000256" key="4">
    <source>
        <dbReference type="ARBA" id="ARBA00023284"/>
    </source>
</evidence>
<evidence type="ECO:0000256" key="1">
    <source>
        <dbReference type="ARBA" id="ARBA00004196"/>
    </source>
</evidence>
<dbReference type="PANTHER" id="PTHR42852:SF6">
    <property type="entry name" value="THIOL:DISULFIDE INTERCHANGE PROTEIN DSBE"/>
    <property type="match status" value="1"/>
</dbReference>
<dbReference type="PANTHER" id="PTHR42852">
    <property type="entry name" value="THIOL:DISULFIDE INTERCHANGE PROTEIN DSBE"/>
    <property type="match status" value="1"/>
</dbReference>
<reference evidence="7" key="1">
    <citation type="submission" date="2024-07" db="EMBL/GenBank/DDBJ databases">
        <authorList>
            <person name="Biller S.J."/>
        </authorList>
    </citation>
    <scope>NUCLEOTIDE SEQUENCE</scope>
    <source>
        <strain evidence="7">WC2409</strain>
    </source>
</reference>
<sequence>MKKILALFVAFATFSCSNAQKTEFTKEALSETLLTPEGNQVAFQDIIKKAEGKTVVIEIWASWCGDCVKAMPKIKELQAKNPDVAYIFISMDKTADKWIAGIEKHELKGDHYMANDQMKGVFGNAIDLDWIPRYIILDKTGKIVLYRAIETDFDKINATLAKLK</sequence>
<organism evidence="7">
    <name type="scientific">Flavobacterium sp. WC2409</name>
    <dbReference type="NCBI Taxonomy" id="3234139"/>
    <lineage>
        <taxon>Bacteria</taxon>
        <taxon>Pseudomonadati</taxon>
        <taxon>Bacteroidota</taxon>
        <taxon>Flavobacteriia</taxon>
        <taxon>Flavobacteriales</taxon>
        <taxon>Flavobacteriaceae</taxon>
        <taxon>Flavobacterium</taxon>
    </lineage>
</organism>
<dbReference type="InterPro" id="IPR012336">
    <property type="entry name" value="Thioredoxin-like_fold"/>
</dbReference>
<dbReference type="AlphaFoldDB" id="A0AB39W7S0"/>
<dbReference type="InterPro" id="IPR050553">
    <property type="entry name" value="Thioredoxin_ResA/DsbE_sf"/>
</dbReference>
<protein>
    <submittedName>
        <fullName evidence="7">TlpA family protein disulfide reductase</fullName>
    </submittedName>
</protein>
<evidence type="ECO:0000256" key="3">
    <source>
        <dbReference type="ARBA" id="ARBA00023157"/>
    </source>
</evidence>
<dbReference type="CDD" id="cd02966">
    <property type="entry name" value="TlpA_like_family"/>
    <property type="match status" value="1"/>
</dbReference>
<dbReference type="RefSeq" id="WP_367769544.1">
    <property type="nucleotide sequence ID" value="NZ_CP165625.1"/>
</dbReference>
<gene>
    <name evidence="7" type="ORF">AB3G34_05345</name>
</gene>
<keyword evidence="3" id="KW-1015">Disulfide bond</keyword>
<feature type="signal peptide" evidence="5">
    <location>
        <begin position="1"/>
        <end position="21"/>
    </location>
</feature>
<dbReference type="GO" id="GO:0017004">
    <property type="term" value="P:cytochrome complex assembly"/>
    <property type="evidence" value="ECO:0007669"/>
    <property type="project" value="UniProtKB-KW"/>
</dbReference>
<comment type="subcellular location">
    <subcellularLocation>
        <location evidence="1">Cell envelope</location>
    </subcellularLocation>
</comment>
<dbReference type="PROSITE" id="PS51257">
    <property type="entry name" value="PROKAR_LIPOPROTEIN"/>
    <property type="match status" value="1"/>
</dbReference>
<evidence type="ECO:0000313" key="7">
    <source>
        <dbReference type="EMBL" id="XDU96536.1"/>
    </source>
</evidence>
<evidence type="ECO:0000256" key="2">
    <source>
        <dbReference type="ARBA" id="ARBA00022748"/>
    </source>
</evidence>
<evidence type="ECO:0000259" key="6">
    <source>
        <dbReference type="PROSITE" id="PS51352"/>
    </source>
</evidence>
<dbReference type="InterPro" id="IPR036249">
    <property type="entry name" value="Thioredoxin-like_sf"/>
</dbReference>
<dbReference type="PROSITE" id="PS51352">
    <property type="entry name" value="THIOREDOXIN_2"/>
    <property type="match status" value="1"/>
</dbReference>
<name>A0AB39W7S0_9FLAO</name>
<accession>A0AB39W7S0</accession>
<evidence type="ECO:0000256" key="5">
    <source>
        <dbReference type="SAM" id="SignalP"/>
    </source>
</evidence>